<dbReference type="Proteomes" id="UP001642464">
    <property type="component" value="Unassembled WGS sequence"/>
</dbReference>
<dbReference type="InterPro" id="IPR011992">
    <property type="entry name" value="EF-hand-dom_pair"/>
</dbReference>
<sequence length="707" mass="80728">MLGHFLCGNFLGHFDDQHESPPASDPSESESEKDLYMPRDCETPAGKTKKTFTYGRAGRDWNQYRMPIVVESRIGKEVIRSQFVGIRVTRRELAPGMAKKLAQVDVHTIEIIQCKLKEEPPLSEMSVVVLKLSRNELTCLSRPEKPKEEQKPLRLETFACDRNKLQQVEPGALSEKLVASLQVLDLSRNQLSFLPGDFLSGARQLRYLDLSHNQLFSLPDSILGCRRLLILKVDSNEIEQLPNSFGQLRGLRKLTASYNALTQLPEDIGECKLLEKIRVVNNQITVMPHSLLQLWKQKGGALEELLVDGNPLIQPSITAFQMGGLDQALRLFGEWVAMEESQEAEDQVAPLPEELVTTVEEQHRSSVTSGRDSAFLRDSAVMRDSMRESILFAEVDEVSSVAPSSRPDRPAGDQDEFHLEDLDLEVVQVIESGKRMSKFTMSQTDFDRLQERCSKSQSDDQLEPYYFSHVQGDSSEIHSIRSAESALLLLKKRYFVLRQQDIAMELTKAAGDDAEALERDVTPELWELFRAEFDPMKYNGKVPIQDLDLYFCTLVYGSKPAFTSIHALWDKFEVGEKGHMTKDEWLNLCTRVRTKLPKNAQLDIWSQLAWRDKVKIQKQDFVAGWHIHDPELNDVHIKSTAENLKLEYYGMSVEELQERMRTRLAEDAEVNFSRPGERKGNTIVSLPMGEGERRFDVRDVRERDGIW</sequence>
<dbReference type="InterPro" id="IPR032675">
    <property type="entry name" value="LRR_dom_sf"/>
</dbReference>
<dbReference type="InterPro" id="IPR001611">
    <property type="entry name" value="Leu-rich_rpt"/>
</dbReference>
<dbReference type="Pfam" id="PF23598">
    <property type="entry name" value="LRR_14"/>
    <property type="match status" value="1"/>
</dbReference>
<dbReference type="PANTHER" id="PTHR48051:SF1">
    <property type="entry name" value="RAS SUPPRESSOR PROTEIN 1"/>
    <property type="match status" value="1"/>
</dbReference>
<dbReference type="InterPro" id="IPR055414">
    <property type="entry name" value="LRR_R13L4/SHOC2-like"/>
</dbReference>
<dbReference type="PANTHER" id="PTHR48051">
    <property type="match status" value="1"/>
</dbReference>
<keyword evidence="2" id="KW-1185">Reference proteome</keyword>
<dbReference type="SUPFAM" id="SSF47473">
    <property type="entry name" value="EF-hand"/>
    <property type="match status" value="1"/>
</dbReference>
<dbReference type="Gene3D" id="3.80.10.10">
    <property type="entry name" value="Ribonuclease Inhibitor"/>
    <property type="match status" value="1"/>
</dbReference>
<reference evidence="1 2" key="1">
    <citation type="submission" date="2024-02" db="EMBL/GenBank/DDBJ databases">
        <authorList>
            <person name="Chen Y."/>
            <person name="Shah S."/>
            <person name="Dougan E. K."/>
            <person name="Thang M."/>
            <person name="Chan C."/>
        </authorList>
    </citation>
    <scope>NUCLEOTIDE SEQUENCE [LARGE SCALE GENOMIC DNA]</scope>
</reference>
<dbReference type="SMART" id="SM00369">
    <property type="entry name" value="LRR_TYP"/>
    <property type="match status" value="3"/>
</dbReference>
<comment type="caution">
    <text evidence="1">The sequence shown here is derived from an EMBL/GenBank/DDBJ whole genome shotgun (WGS) entry which is preliminary data.</text>
</comment>
<protein>
    <submittedName>
        <fullName evidence="1">Plant intracellular Ras-group-related LRR protein 3</fullName>
    </submittedName>
</protein>
<dbReference type="PROSITE" id="PS51450">
    <property type="entry name" value="LRR"/>
    <property type="match status" value="2"/>
</dbReference>
<dbReference type="InterPro" id="IPR003591">
    <property type="entry name" value="Leu-rich_rpt_typical-subtyp"/>
</dbReference>
<dbReference type="SMART" id="SM00364">
    <property type="entry name" value="LRR_BAC"/>
    <property type="match status" value="5"/>
</dbReference>
<dbReference type="SUPFAM" id="SSF52058">
    <property type="entry name" value="L domain-like"/>
    <property type="match status" value="1"/>
</dbReference>
<evidence type="ECO:0000313" key="2">
    <source>
        <dbReference type="Proteomes" id="UP001642464"/>
    </source>
</evidence>
<dbReference type="EMBL" id="CAXAMM010009724">
    <property type="protein sequence ID" value="CAK9021198.1"/>
    <property type="molecule type" value="Genomic_DNA"/>
</dbReference>
<organism evidence="1 2">
    <name type="scientific">Durusdinium trenchii</name>
    <dbReference type="NCBI Taxonomy" id="1381693"/>
    <lineage>
        <taxon>Eukaryota</taxon>
        <taxon>Sar</taxon>
        <taxon>Alveolata</taxon>
        <taxon>Dinophyceae</taxon>
        <taxon>Suessiales</taxon>
        <taxon>Symbiodiniaceae</taxon>
        <taxon>Durusdinium</taxon>
    </lineage>
</organism>
<accession>A0ABP0K4J8</accession>
<proteinExistence type="predicted"/>
<evidence type="ECO:0000313" key="1">
    <source>
        <dbReference type="EMBL" id="CAK9021198.1"/>
    </source>
</evidence>
<gene>
    <name evidence="1" type="ORF">SCF082_LOCUS15238</name>
</gene>
<name>A0ABP0K4J8_9DINO</name>
<dbReference type="InterPro" id="IPR050216">
    <property type="entry name" value="LRR_domain-containing"/>
</dbReference>